<sequence length="55" mass="6196">MLGHRGVDWMNRRVIGHDFKAYDRSIRLGLVGVVQCIESLSPTITACIVVACDWH</sequence>
<reference evidence="2" key="1">
    <citation type="submission" date="2016-12" db="EMBL/GenBank/DDBJ databases">
        <authorList>
            <person name="Brunel B."/>
        </authorList>
    </citation>
    <scope>NUCLEOTIDE SEQUENCE [LARGE SCALE GENOMIC DNA]</scope>
</reference>
<gene>
    <name evidence="1" type="ORF">BQ8482_100189</name>
</gene>
<proteinExistence type="predicted"/>
<name>A0A2P9AA50_9HYPH</name>
<dbReference type="EMBL" id="FUIG01000002">
    <property type="protein sequence ID" value="SJM27993.1"/>
    <property type="molecule type" value="Genomic_DNA"/>
</dbReference>
<accession>A0A2P9AA50</accession>
<dbReference type="AlphaFoldDB" id="A0A2P9AA50"/>
<evidence type="ECO:0000313" key="1">
    <source>
        <dbReference type="EMBL" id="SJM27993.1"/>
    </source>
</evidence>
<protein>
    <submittedName>
        <fullName evidence="1">Uncharacterized protein</fullName>
    </submittedName>
</protein>
<dbReference type="Proteomes" id="UP000245698">
    <property type="component" value="Unassembled WGS sequence"/>
</dbReference>
<keyword evidence="2" id="KW-1185">Reference proteome</keyword>
<organism evidence="1 2">
    <name type="scientific">Mesorhizobium delmotii</name>
    <dbReference type="NCBI Taxonomy" id="1631247"/>
    <lineage>
        <taxon>Bacteria</taxon>
        <taxon>Pseudomonadati</taxon>
        <taxon>Pseudomonadota</taxon>
        <taxon>Alphaproteobacteria</taxon>
        <taxon>Hyphomicrobiales</taxon>
        <taxon>Phyllobacteriaceae</taxon>
        <taxon>Mesorhizobium</taxon>
    </lineage>
</organism>
<evidence type="ECO:0000313" key="2">
    <source>
        <dbReference type="Proteomes" id="UP000245698"/>
    </source>
</evidence>